<comment type="caution">
    <text evidence="1">The sequence shown here is derived from an EMBL/GenBank/DDBJ whole genome shotgun (WGS) entry which is preliminary data.</text>
</comment>
<evidence type="ECO:0000313" key="1">
    <source>
        <dbReference type="EMBL" id="KAK3061370.1"/>
    </source>
</evidence>
<dbReference type="EMBL" id="JAWDJW010007882">
    <property type="protein sequence ID" value="KAK3061370.1"/>
    <property type="molecule type" value="Genomic_DNA"/>
</dbReference>
<protein>
    <submittedName>
        <fullName evidence="1">Uncharacterized protein</fullName>
    </submittedName>
</protein>
<name>A0ACC3D411_9PEZI</name>
<sequence length="70" mass="7328">MYAQQAQDRAQELMGQAKHQGNKASEQLKQNTGMDQGQASGSGVSSGDFPSAPREEPIASANDPEPVPAT</sequence>
<keyword evidence="2" id="KW-1185">Reference proteome</keyword>
<gene>
    <name evidence="1" type="ORF">LTS18_006400</name>
</gene>
<reference evidence="1" key="1">
    <citation type="submission" date="2024-09" db="EMBL/GenBank/DDBJ databases">
        <title>Black Yeasts Isolated from many extreme environments.</title>
        <authorList>
            <person name="Coleine C."/>
            <person name="Stajich J.E."/>
            <person name="Selbmann L."/>
        </authorList>
    </citation>
    <scope>NUCLEOTIDE SEQUENCE</scope>
    <source>
        <strain evidence="1">CCFEE 5737</strain>
    </source>
</reference>
<organism evidence="1 2">
    <name type="scientific">Coniosporium uncinatum</name>
    <dbReference type="NCBI Taxonomy" id="93489"/>
    <lineage>
        <taxon>Eukaryota</taxon>
        <taxon>Fungi</taxon>
        <taxon>Dikarya</taxon>
        <taxon>Ascomycota</taxon>
        <taxon>Pezizomycotina</taxon>
        <taxon>Dothideomycetes</taxon>
        <taxon>Dothideomycetes incertae sedis</taxon>
        <taxon>Coniosporium</taxon>
    </lineage>
</organism>
<proteinExistence type="predicted"/>
<accession>A0ACC3D411</accession>
<dbReference type="Proteomes" id="UP001186974">
    <property type="component" value="Unassembled WGS sequence"/>
</dbReference>
<evidence type="ECO:0000313" key="2">
    <source>
        <dbReference type="Proteomes" id="UP001186974"/>
    </source>
</evidence>